<dbReference type="GO" id="GO:0006567">
    <property type="term" value="P:L-threonine catabolic process"/>
    <property type="evidence" value="ECO:0007669"/>
    <property type="project" value="TreeGrafter"/>
</dbReference>
<accession>A0A381WH61</accession>
<dbReference type="Pfam" id="PF01370">
    <property type="entry name" value="Epimerase"/>
    <property type="match status" value="1"/>
</dbReference>
<gene>
    <name evidence="3" type="ORF">METZ01_LOCUS104710</name>
</gene>
<dbReference type="SUPFAM" id="SSF51735">
    <property type="entry name" value="NAD(P)-binding Rossmann-fold domains"/>
    <property type="match status" value="1"/>
</dbReference>
<dbReference type="Gene3D" id="3.40.50.720">
    <property type="entry name" value="NAD(P)-binding Rossmann-like Domain"/>
    <property type="match status" value="1"/>
</dbReference>
<dbReference type="InterPro" id="IPR036291">
    <property type="entry name" value="NAD(P)-bd_dom_sf"/>
</dbReference>
<dbReference type="InterPro" id="IPR001509">
    <property type="entry name" value="Epimerase_deHydtase"/>
</dbReference>
<evidence type="ECO:0000313" key="3">
    <source>
        <dbReference type="EMBL" id="SVA51856.1"/>
    </source>
</evidence>
<comment type="similarity">
    <text evidence="1">Belongs to the NAD(P)-dependent epimerase/dehydratase family.</text>
</comment>
<evidence type="ECO:0000256" key="1">
    <source>
        <dbReference type="ARBA" id="ARBA00007637"/>
    </source>
</evidence>
<dbReference type="AlphaFoldDB" id="A0A381WH61"/>
<protein>
    <recommendedName>
        <fullName evidence="2">NAD-dependent epimerase/dehydratase domain-containing protein</fullName>
    </recommendedName>
</protein>
<dbReference type="PANTHER" id="PTHR42687:SF1">
    <property type="entry name" value="L-THREONINE 3-DEHYDROGENASE, MITOCHONDRIAL"/>
    <property type="match status" value="1"/>
</dbReference>
<reference evidence="3" key="1">
    <citation type="submission" date="2018-05" db="EMBL/GenBank/DDBJ databases">
        <authorList>
            <person name="Lanie J.A."/>
            <person name="Ng W.-L."/>
            <person name="Kazmierczak K.M."/>
            <person name="Andrzejewski T.M."/>
            <person name="Davidsen T.M."/>
            <person name="Wayne K.J."/>
            <person name="Tettelin H."/>
            <person name="Glass J.I."/>
            <person name="Rusch D."/>
            <person name="Podicherti R."/>
            <person name="Tsui H.-C.T."/>
            <person name="Winkler M.E."/>
        </authorList>
    </citation>
    <scope>NUCLEOTIDE SEQUENCE</scope>
</reference>
<dbReference type="PANTHER" id="PTHR42687">
    <property type="entry name" value="L-THREONINE 3-DEHYDROGENASE"/>
    <property type="match status" value="1"/>
</dbReference>
<feature type="domain" description="NAD-dependent epimerase/dehydratase" evidence="2">
    <location>
        <begin position="2"/>
        <end position="225"/>
    </location>
</feature>
<organism evidence="3">
    <name type="scientific">marine metagenome</name>
    <dbReference type="NCBI Taxonomy" id="408172"/>
    <lineage>
        <taxon>unclassified sequences</taxon>
        <taxon>metagenomes</taxon>
        <taxon>ecological metagenomes</taxon>
    </lineage>
</organism>
<evidence type="ECO:0000259" key="2">
    <source>
        <dbReference type="Pfam" id="PF01370"/>
    </source>
</evidence>
<dbReference type="InterPro" id="IPR051225">
    <property type="entry name" value="NAD(P)_epim/dehydratase"/>
</dbReference>
<sequence length="315" mass="35032">MILVTGAAGQIGSELVGELRTRFGSKNVIAGKHRTPLPKAMELAGPSASVDVTNRQELDTTIKNYGIKTVFHMSSILSALAEQNLETAHEVNINGVFNLLQVCLENDVDQLIIPSSIAAFGPDTPRVNTPNDTIQNPNTVYGISKVFTELMGNYYQQKFDLDVRGIRLPGVISWETEPTAGTTDYAVAMFYGAIQSNRYECYLKPDTRLPMMYMPDAIKAILDISKADYSTLSHHCDFNVHAMSFTPSELAISIKEINPSFQISYNIDPLRQSIADSWPDSLDDKAARMEWGWEPEFDMSSLVNDMYMNLKSKLA</sequence>
<dbReference type="EMBL" id="UINC01011803">
    <property type="protein sequence ID" value="SVA51856.1"/>
    <property type="molecule type" value="Genomic_DNA"/>
</dbReference>
<name>A0A381WH61_9ZZZZ</name>
<proteinExistence type="inferred from homology"/>
<dbReference type="GO" id="GO:0008743">
    <property type="term" value="F:L-threonine 3-dehydrogenase activity"/>
    <property type="evidence" value="ECO:0007669"/>
    <property type="project" value="TreeGrafter"/>
</dbReference>